<organism evidence="7 8">
    <name type="scientific">Candidatus Cytomitobacter primus</name>
    <dbReference type="NCBI Taxonomy" id="2066024"/>
    <lineage>
        <taxon>Bacteria</taxon>
        <taxon>Pseudomonadati</taxon>
        <taxon>Pseudomonadota</taxon>
        <taxon>Alphaproteobacteria</taxon>
        <taxon>Holosporales</taxon>
        <taxon>Holosporaceae</taxon>
        <taxon>Candidatus Cytomitobacter</taxon>
    </lineage>
</organism>
<dbReference type="InterPro" id="IPR005823">
    <property type="entry name" value="Ribosomal_uL13_bac-type"/>
</dbReference>
<evidence type="ECO:0000256" key="5">
    <source>
        <dbReference type="RuleBase" id="RU003877"/>
    </source>
</evidence>
<dbReference type="NCBIfam" id="TIGR01066">
    <property type="entry name" value="rplM_bact"/>
    <property type="match status" value="1"/>
</dbReference>
<dbReference type="GO" id="GO:0005840">
    <property type="term" value="C:ribosome"/>
    <property type="evidence" value="ECO:0007669"/>
    <property type="project" value="UniProtKB-KW"/>
</dbReference>
<dbReference type="InterPro" id="IPR023563">
    <property type="entry name" value="Ribosomal_uL13_CS"/>
</dbReference>
<dbReference type="OrthoDB" id="9801330at2"/>
<dbReference type="Pfam" id="PF00572">
    <property type="entry name" value="Ribosomal_L13"/>
    <property type="match status" value="1"/>
</dbReference>
<dbReference type="Gene3D" id="3.90.1180.10">
    <property type="entry name" value="Ribosomal protein L13"/>
    <property type="match status" value="1"/>
</dbReference>
<evidence type="ECO:0000256" key="4">
    <source>
        <dbReference type="HAMAP-Rule" id="MF_01366"/>
    </source>
</evidence>
<dbReference type="RefSeq" id="WP_148971832.1">
    <property type="nucleotide sequence ID" value="NZ_CP043316.1"/>
</dbReference>
<dbReference type="PIRSF" id="PIRSF002181">
    <property type="entry name" value="Ribosomal_L13"/>
    <property type="match status" value="1"/>
</dbReference>
<evidence type="ECO:0000313" key="7">
    <source>
        <dbReference type="EMBL" id="QEK38711.1"/>
    </source>
</evidence>
<dbReference type="GO" id="GO:0003735">
    <property type="term" value="F:structural constituent of ribosome"/>
    <property type="evidence" value="ECO:0007669"/>
    <property type="project" value="InterPro"/>
</dbReference>
<evidence type="ECO:0000256" key="1">
    <source>
        <dbReference type="ARBA" id="ARBA00006227"/>
    </source>
</evidence>
<dbReference type="PANTHER" id="PTHR11545:SF2">
    <property type="entry name" value="LARGE RIBOSOMAL SUBUNIT PROTEIN UL13M"/>
    <property type="match status" value="1"/>
</dbReference>
<gene>
    <name evidence="4 6 7" type="primary">rplM</name>
    <name evidence="7" type="ORF">FZC34_02220</name>
</gene>
<name>A0A5C0UGA7_9PROT</name>
<keyword evidence="2 4" id="KW-0689">Ribosomal protein</keyword>
<evidence type="ECO:0000256" key="2">
    <source>
        <dbReference type="ARBA" id="ARBA00022980"/>
    </source>
</evidence>
<dbReference type="PANTHER" id="PTHR11545">
    <property type="entry name" value="RIBOSOMAL PROTEIN L13"/>
    <property type="match status" value="1"/>
</dbReference>
<dbReference type="EMBL" id="CP043316">
    <property type="protein sequence ID" value="QEK38711.1"/>
    <property type="molecule type" value="Genomic_DNA"/>
</dbReference>
<sequence>MFTFVPKASDMAKRNWWLIDAKDLVLGRFSTQVACLLRGKHKPIMTPGADCGDFVVIINSDHFVLTGKKVEDKKFYWHTGYPGGIKSRTIKERLERDSTEIVMTAVKRMLPKGPLGRLQLKRLRVFKDNIHQYENHNPTVWDLKGIKNVAR</sequence>
<comment type="similarity">
    <text evidence="1 4 5">Belongs to the universal ribosomal protein uL13 family.</text>
</comment>
<dbReference type="Proteomes" id="UP000325004">
    <property type="component" value="Chromosome"/>
</dbReference>
<comment type="function">
    <text evidence="4 6">This protein is one of the early assembly proteins of the 50S ribosomal subunit, although it is not seen to bind rRNA by itself. It is important during the early stages of 50S assembly.</text>
</comment>
<dbReference type="GO" id="GO:0006412">
    <property type="term" value="P:translation"/>
    <property type="evidence" value="ECO:0007669"/>
    <property type="project" value="UniProtKB-UniRule"/>
</dbReference>
<evidence type="ECO:0000256" key="6">
    <source>
        <dbReference type="RuleBase" id="RU003878"/>
    </source>
</evidence>
<evidence type="ECO:0000256" key="3">
    <source>
        <dbReference type="ARBA" id="ARBA00023274"/>
    </source>
</evidence>
<dbReference type="CDD" id="cd00392">
    <property type="entry name" value="Ribosomal_L13"/>
    <property type="match status" value="1"/>
</dbReference>
<comment type="subunit">
    <text evidence="4">Part of the 50S ribosomal subunit.</text>
</comment>
<dbReference type="KEGG" id="cpri:FZC34_02220"/>
<evidence type="ECO:0000313" key="8">
    <source>
        <dbReference type="Proteomes" id="UP000325004"/>
    </source>
</evidence>
<keyword evidence="8" id="KW-1185">Reference proteome</keyword>
<protein>
    <recommendedName>
        <fullName evidence="4">Large ribosomal subunit protein uL13</fullName>
    </recommendedName>
</protein>
<dbReference type="InterPro" id="IPR005822">
    <property type="entry name" value="Ribosomal_uL13"/>
</dbReference>
<dbReference type="HAMAP" id="MF_01366">
    <property type="entry name" value="Ribosomal_uL13"/>
    <property type="match status" value="1"/>
</dbReference>
<dbReference type="SUPFAM" id="SSF52161">
    <property type="entry name" value="Ribosomal protein L13"/>
    <property type="match status" value="1"/>
</dbReference>
<dbReference type="InterPro" id="IPR036899">
    <property type="entry name" value="Ribosomal_uL13_sf"/>
</dbReference>
<proteinExistence type="inferred from homology"/>
<accession>A0A5C0UGA7</accession>
<reference evidence="7 8" key="1">
    <citation type="submission" date="2019-08" db="EMBL/GenBank/DDBJ databases">
        <title>Highly reduced genomes of protist endosymbionts show evolutionary convergence.</title>
        <authorList>
            <person name="George E."/>
            <person name="Husnik F."/>
            <person name="Tashyreva D."/>
            <person name="Prokopchuk G."/>
            <person name="Horak A."/>
            <person name="Kwong W.K."/>
            <person name="Lukes J."/>
            <person name="Keeling P.J."/>
        </authorList>
    </citation>
    <scope>NUCLEOTIDE SEQUENCE [LARGE SCALE GENOMIC DNA]</scope>
    <source>
        <strain evidence="7">1604LC</strain>
    </source>
</reference>
<dbReference type="AlphaFoldDB" id="A0A5C0UGA7"/>
<dbReference type="GO" id="GO:0017148">
    <property type="term" value="P:negative regulation of translation"/>
    <property type="evidence" value="ECO:0007669"/>
    <property type="project" value="TreeGrafter"/>
</dbReference>
<keyword evidence="3 4" id="KW-0687">Ribonucleoprotein</keyword>
<dbReference type="GO" id="GO:0003729">
    <property type="term" value="F:mRNA binding"/>
    <property type="evidence" value="ECO:0007669"/>
    <property type="project" value="TreeGrafter"/>
</dbReference>
<dbReference type="GO" id="GO:1990904">
    <property type="term" value="C:ribonucleoprotein complex"/>
    <property type="evidence" value="ECO:0007669"/>
    <property type="project" value="UniProtKB-KW"/>
</dbReference>
<dbReference type="PROSITE" id="PS00783">
    <property type="entry name" value="RIBOSOMAL_L13"/>
    <property type="match status" value="1"/>
</dbReference>